<evidence type="ECO:0000259" key="10">
    <source>
        <dbReference type="PROSITE" id="PS50893"/>
    </source>
</evidence>
<keyword evidence="3" id="KW-0762">Sugar transport</keyword>
<dbReference type="InterPro" id="IPR027417">
    <property type="entry name" value="P-loop_NTPase"/>
</dbReference>
<evidence type="ECO:0000256" key="4">
    <source>
        <dbReference type="ARBA" id="ARBA00022737"/>
    </source>
</evidence>
<evidence type="ECO:0000256" key="7">
    <source>
        <dbReference type="ARBA" id="ARBA00022967"/>
    </source>
</evidence>
<protein>
    <submittedName>
        <fullName evidence="11">Sugar ABC transporter ATP-binding protein</fullName>
    </submittedName>
</protein>
<evidence type="ECO:0000313" key="11">
    <source>
        <dbReference type="EMBL" id="THG32079.1"/>
    </source>
</evidence>
<keyword evidence="12" id="KW-1185">Reference proteome</keyword>
<evidence type="ECO:0000256" key="1">
    <source>
        <dbReference type="ARBA" id="ARBA00022448"/>
    </source>
</evidence>
<dbReference type="OrthoDB" id="39350at2"/>
<keyword evidence="7" id="KW-1278">Translocase</keyword>
<sequence length="540" mass="56576">MSYGTNRVLESVTASIAGGRITALLGTNGAGKSTLIKALSGANPNYSGTIVLDGAPVRLTSPQVASRLGVATVHQKVADGIVPGMSVADNLILTDFASGGRRGLVTERTTLERAREVLKTLDLPWSDRILRTDAGRLGISDAQLLVLARVLRTTPKLLILDEPTSALTAAEVERLFVVLRRLRAQGLAILYVSHRFGEIESLADRVLVLRDGVLAVDVPRPFDWHTILEEMLGRPTELQQGVVDIRRGERTLLAVRGLPVLANAAPLDLDIRAGEVLGVLGLLGAGKTELAETLAGARPMLGGSLELDGTPYAPARPGDAIEAGVVLVPEDRQAQGILPGWSIAHNTTLPFLRAFSSALGVLSRFREAGRGDSVIASLHVVARDAATPIDDLSGGNQQKVVVGRWLADSPSVALLDEPFRGVDIGARREIGATLRRLAADGRAGVVLSSDVDEILEVADRIVVLVDGRIVLDAYADETDRATVVRSLLAIASSDSASADSASADSGLTPTGAGPDGSIPASGPGPVPDPESDPARNENSR</sequence>
<dbReference type="InterPro" id="IPR050107">
    <property type="entry name" value="ABC_carbohydrate_import_ATPase"/>
</dbReference>
<keyword evidence="4" id="KW-0677">Repeat</keyword>
<organism evidence="11 12">
    <name type="scientific">Naasia lichenicola</name>
    <dbReference type="NCBI Taxonomy" id="2565933"/>
    <lineage>
        <taxon>Bacteria</taxon>
        <taxon>Bacillati</taxon>
        <taxon>Actinomycetota</taxon>
        <taxon>Actinomycetes</taxon>
        <taxon>Micrococcales</taxon>
        <taxon>Microbacteriaceae</taxon>
        <taxon>Naasia</taxon>
    </lineage>
</organism>
<feature type="domain" description="ABC transporter" evidence="10">
    <location>
        <begin position="245"/>
        <end position="491"/>
    </location>
</feature>
<evidence type="ECO:0000256" key="2">
    <source>
        <dbReference type="ARBA" id="ARBA00022475"/>
    </source>
</evidence>
<dbReference type="GO" id="GO:0016887">
    <property type="term" value="F:ATP hydrolysis activity"/>
    <property type="evidence" value="ECO:0007669"/>
    <property type="project" value="InterPro"/>
</dbReference>
<dbReference type="GO" id="GO:0005524">
    <property type="term" value="F:ATP binding"/>
    <property type="evidence" value="ECO:0007669"/>
    <property type="project" value="UniProtKB-KW"/>
</dbReference>
<accession>A0A4S4FNM1</accession>
<dbReference type="PANTHER" id="PTHR43790">
    <property type="entry name" value="CARBOHYDRATE TRANSPORT ATP-BINDING PROTEIN MG119-RELATED"/>
    <property type="match status" value="1"/>
</dbReference>
<gene>
    <name evidence="11" type="ORF">E6C64_07400</name>
</gene>
<dbReference type="PROSITE" id="PS50893">
    <property type="entry name" value="ABC_TRANSPORTER_2"/>
    <property type="match status" value="2"/>
</dbReference>
<dbReference type="SMART" id="SM00382">
    <property type="entry name" value="AAA"/>
    <property type="match status" value="2"/>
</dbReference>
<keyword evidence="5" id="KW-0547">Nucleotide-binding</keyword>
<dbReference type="InterPro" id="IPR017871">
    <property type="entry name" value="ABC_transporter-like_CS"/>
</dbReference>
<dbReference type="PANTHER" id="PTHR43790:SF3">
    <property type="entry name" value="D-ALLOSE IMPORT ATP-BINDING PROTEIN ALSA-RELATED"/>
    <property type="match status" value="1"/>
</dbReference>
<keyword evidence="8" id="KW-0472">Membrane</keyword>
<dbReference type="Pfam" id="PF00005">
    <property type="entry name" value="ABC_tran"/>
    <property type="match status" value="2"/>
</dbReference>
<evidence type="ECO:0000256" key="9">
    <source>
        <dbReference type="SAM" id="MobiDB-lite"/>
    </source>
</evidence>
<dbReference type="CDD" id="cd03215">
    <property type="entry name" value="ABC_Carb_Monos_II"/>
    <property type="match status" value="1"/>
</dbReference>
<dbReference type="AlphaFoldDB" id="A0A4S4FNM1"/>
<evidence type="ECO:0000256" key="3">
    <source>
        <dbReference type="ARBA" id="ARBA00022597"/>
    </source>
</evidence>
<evidence type="ECO:0000256" key="8">
    <source>
        <dbReference type="ARBA" id="ARBA00023136"/>
    </source>
</evidence>
<proteinExistence type="predicted"/>
<evidence type="ECO:0000256" key="5">
    <source>
        <dbReference type="ARBA" id="ARBA00022741"/>
    </source>
</evidence>
<dbReference type="Gene3D" id="3.40.50.300">
    <property type="entry name" value="P-loop containing nucleotide triphosphate hydrolases"/>
    <property type="match status" value="2"/>
</dbReference>
<dbReference type="CDD" id="cd03216">
    <property type="entry name" value="ABC_Carb_Monos_I"/>
    <property type="match status" value="1"/>
</dbReference>
<dbReference type="SUPFAM" id="SSF52540">
    <property type="entry name" value="P-loop containing nucleoside triphosphate hydrolases"/>
    <property type="match status" value="2"/>
</dbReference>
<evidence type="ECO:0000313" key="12">
    <source>
        <dbReference type="Proteomes" id="UP000309133"/>
    </source>
</evidence>
<dbReference type="PROSITE" id="PS00211">
    <property type="entry name" value="ABC_TRANSPORTER_1"/>
    <property type="match status" value="1"/>
</dbReference>
<feature type="compositionally biased region" description="Low complexity" evidence="9">
    <location>
        <begin position="494"/>
        <end position="505"/>
    </location>
</feature>
<evidence type="ECO:0000256" key="6">
    <source>
        <dbReference type="ARBA" id="ARBA00022840"/>
    </source>
</evidence>
<keyword evidence="6 11" id="KW-0067">ATP-binding</keyword>
<dbReference type="InterPro" id="IPR003439">
    <property type="entry name" value="ABC_transporter-like_ATP-bd"/>
</dbReference>
<dbReference type="Proteomes" id="UP000309133">
    <property type="component" value="Unassembled WGS sequence"/>
</dbReference>
<keyword evidence="1" id="KW-0813">Transport</keyword>
<reference evidence="11 12" key="1">
    <citation type="submission" date="2019-04" db="EMBL/GenBank/DDBJ databases">
        <authorList>
            <person name="Jiang L."/>
        </authorList>
    </citation>
    <scope>NUCLEOTIDE SEQUENCE [LARGE SCALE GENOMIC DNA]</scope>
    <source>
        <strain evidence="11 12">YIM 131853</strain>
    </source>
</reference>
<comment type="caution">
    <text evidence="11">The sequence shown here is derived from an EMBL/GenBank/DDBJ whole genome shotgun (WGS) entry which is preliminary data.</text>
</comment>
<feature type="region of interest" description="Disordered" evidence="9">
    <location>
        <begin position="494"/>
        <end position="540"/>
    </location>
</feature>
<feature type="domain" description="ABC transporter" evidence="10">
    <location>
        <begin position="1"/>
        <end position="236"/>
    </location>
</feature>
<name>A0A4S4FNM1_9MICO</name>
<keyword evidence="2" id="KW-1003">Cell membrane</keyword>
<dbReference type="InterPro" id="IPR003593">
    <property type="entry name" value="AAA+_ATPase"/>
</dbReference>
<dbReference type="EMBL" id="SSSM01000003">
    <property type="protein sequence ID" value="THG32079.1"/>
    <property type="molecule type" value="Genomic_DNA"/>
</dbReference>